<feature type="domain" description="Ferritin/DPS" evidence="3">
    <location>
        <begin position="30"/>
        <end position="168"/>
    </location>
</feature>
<dbReference type="SUPFAM" id="SSF47240">
    <property type="entry name" value="Ferritin-like"/>
    <property type="match status" value="1"/>
</dbReference>
<dbReference type="PANTHER" id="PTHR42932">
    <property type="entry name" value="GENERAL STRESS PROTEIN 20U"/>
    <property type="match status" value="1"/>
</dbReference>
<dbReference type="EMBL" id="LT629695">
    <property type="protein sequence ID" value="SDH09517.1"/>
    <property type="molecule type" value="Genomic_DNA"/>
</dbReference>
<evidence type="ECO:0000313" key="4">
    <source>
        <dbReference type="EMBL" id="SDH09517.1"/>
    </source>
</evidence>
<dbReference type="PRINTS" id="PR01346">
    <property type="entry name" value="HELNAPAPROT"/>
</dbReference>
<reference evidence="5" key="1">
    <citation type="submission" date="2016-10" db="EMBL/GenBank/DDBJ databases">
        <authorList>
            <person name="Varghese N."/>
            <person name="Submissions S."/>
        </authorList>
    </citation>
    <scope>NUCLEOTIDE SEQUENCE [LARGE SCALE GENOMIC DNA]</scope>
    <source>
        <strain evidence="5">DSM 22002</strain>
    </source>
</reference>
<dbReference type="InterPro" id="IPR008331">
    <property type="entry name" value="Ferritin_DPS_dom"/>
</dbReference>
<keyword evidence="4" id="KW-0238">DNA-binding</keyword>
<sequence>MTNVTSSKLDEAAFTVPGLSLSEGHESARILQDRLHALNDLQLTLKHAHWNVVGPQFIAVHEMLDPQIDLVRGWVDDLAERIATLGVSPNGLPGAIVAARSWDDYSVHRAPTQAHIAALNLVYDGVIADYRTAQARLGELDAMSEDLAVEQIRGLEQFQWFLRAHLEDATGTIAAESGDTELEAAAAAEAAS</sequence>
<dbReference type="OrthoDB" id="9797687at2"/>
<dbReference type="Proteomes" id="UP000198822">
    <property type="component" value="Chromosome I"/>
</dbReference>
<dbReference type="GO" id="GO:0016722">
    <property type="term" value="F:oxidoreductase activity, acting on metal ions"/>
    <property type="evidence" value="ECO:0007669"/>
    <property type="project" value="InterPro"/>
</dbReference>
<dbReference type="AlphaFoldDB" id="A0A1G7ZLQ1"/>
<dbReference type="InterPro" id="IPR023188">
    <property type="entry name" value="DPS_DNA-bd_CS"/>
</dbReference>
<dbReference type="RefSeq" id="WP_092501430.1">
    <property type="nucleotide sequence ID" value="NZ_LT629695.1"/>
</dbReference>
<dbReference type="InterPro" id="IPR009078">
    <property type="entry name" value="Ferritin-like_SF"/>
</dbReference>
<keyword evidence="5" id="KW-1185">Reference proteome</keyword>
<dbReference type="GO" id="GO:0003677">
    <property type="term" value="F:DNA binding"/>
    <property type="evidence" value="ECO:0007669"/>
    <property type="project" value="UniProtKB-KW"/>
</dbReference>
<dbReference type="STRING" id="399736.SAMN04489720_0016"/>
<gene>
    <name evidence="4" type="ORF">SAMN04489720_0016</name>
</gene>
<name>A0A1G7ZLQ1_9MICO</name>
<dbReference type="GO" id="GO:0008199">
    <property type="term" value="F:ferric iron binding"/>
    <property type="evidence" value="ECO:0007669"/>
    <property type="project" value="InterPro"/>
</dbReference>
<evidence type="ECO:0000313" key="5">
    <source>
        <dbReference type="Proteomes" id="UP000198822"/>
    </source>
</evidence>
<evidence type="ECO:0000259" key="3">
    <source>
        <dbReference type="Pfam" id="PF00210"/>
    </source>
</evidence>
<dbReference type="CDD" id="cd01043">
    <property type="entry name" value="DPS"/>
    <property type="match status" value="1"/>
</dbReference>
<dbReference type="InterPro" id="IPR012347">
    <property type="entry name" value="Ferritin-like"/>
</dbReference>
<dbReference type="PROSITE" id="PS00819">
    <property type="entry name" value="DPS_2"/>
    <property type="match status" value="1"/>
</dbReference>
<dbReference type="Gene3D" id="1.20.1260.10">
    <property type="match status" value="1"/>
</dbReference>
<comment type="similarity">
    <text evidence="1 2">Belongs to the Dps family.</text>
</comment>
<dbReference type="Pfam" id="PF00210">
    <property type="entry name" value="Ferritin"/>
    <property type="match status" value="1"/>
</dbReference>
<dbReference type="PIRSF" id="PIRSF005900">
    <property type="entry name" value="Dps"/>
    <property type="match status" value="1"/>
</dbReference>
<organism evidence="4 5">
    <name type="scientific">Agrococcus jejuensis</name>
    <dbReference type="NCBI Taxonomy" id="399736"/>
    <lineage>
        <taxon>Bacteria</taxon>
        <taxon>Bacillati</taxon>
        <taxon>Actinomycetota</taxon>
        <taxon>Actinomycetes</taxon>
        <taxon>Micrococcales</taxon>
        <taxon>Microbacteriaceae</taxon>
        <taxon>Agrococcus</taxon>
    </lineage>
</organism>
<evidence type="ECO:0000256" key="1">
    <source>
        <dbReference type="ARBA" id="ARBA00009497"/>
    </source>
</evidence>
<protein>
    <submittedName>
        <fullName evidence="4">Starvation-inducible DNA-binding protein</fullName>
    </submittedName>
</protein>
<evidence type="ECO:0000256" key="2">
    <source>
        <dbReference type="RuleBase" id="RU003875"/>
    </source>
</evidence>
<proteinExistence type="inferred from homology"/>
<accession>A0A1G7ZLQ1</accession>
<dbReference type="PANTHER" id="PTHR42932:SF3">
    <property type="entry name" value="DNA PROTECTION DURING STARVATION PROTEIN"/>
    <property type="match status" value="1"/>
</dbReference>
<dbReference type="PROSITE" id="PS00818">
    <property type="entry name" value="DPS_1"/>
    <property type="match status" value="1"/>
</dbReference>
<dbReference type="InterPro" id="IPR002177">
    <property type="entry name" value="DPS_DNA-bd"/>
</dbReference>